<keyword evidence="3" id="KW-1185">Reference proteome</keyword>
<proteinExistence type="predicted"/>
<dbReference type="EMBL" id="VOGW01000172">
    <property type="protein sequence ID" value="TWV34529.1"/>
    <property type="molecule type" value="Genomic_DNA"/>
</dbReference>
<reference evidence="2" key="1">
    <citation type="journal article" date="2019" name="Microbiol. Resour. Announc.">
        <title>Draft Genomic Sequences of Streptomyces misionensis and Streptomyces albidoflavus, bacteria applied for phytopathogen biocontrol.</title>
        <authorList>
            <person name="Pylro V."/>
            <person name="Dias A."/>
            <person name="Andreote F."/>
            <person name="Varani A."/>
            <person name="Andreote C."/>
            <person name="Bernardo E."/>
            <person name="Martins T."/>
        </authorList>
    </citation>
    <scope>NUCLEOTIDE SEQUENCE [LARGE SCALE GENOMIC DNA]</scope>
    <source>
        <strain evidence="2">66</strain>
    </source>
</reference>
<dbReference type="RefSeq" id="WP_146467958.1">
    <property type="nucleotide sequence ID" value="NZ_VOGW01000172.1"/>
</dbReference>
<feature type="region of interest" description="Disordered" evidence="1">
    <location>
        <begin position="62"/>
        <end position="82"/>
    </location>
</feature>
<evidence type="ECO:0000256" key="1">
    <source>
        <dbReference type="SAM" id="MobiDB-lite"/>
    </source>
</evidence>
<gene>
    <name evidence="2" type="ORF">FRZ03_28390</name>
</gene>
<name>A0A5C6IZH8_9ACTN</name>
<feature type="compositionally biased region" description="Basic residues" evidence="1">
    <location>
        <begin position="63"/>
        <end position="82"/>
    </location>
</feature>
<comment type="caution">
    <text evidence="2">The sequence shown here is derived from an EMBL/GenBank/DDBJ whole genome shotgun (WGS) entry which is preliminary data.</text>
</comment>
<organism evidence="2 3">
    <name type="scientific">Streptomyces misionensis</name>
    <dbReference type="NCBI Taxonomy" id="67331"/>
    <lineage>
        <taxon>Bacteria</taxon>
        <taxon>Bacillati</taxon>
        <taxon>Actinomycetota</taxon>
        <taxon>Actinomycetes</taxon>
        <taxon>Kitasatosporales</taxon>
        <taxon>Streptomycetaceae</taxon>
        <taxon>Streptomyces</taxon>
    </lineage>
</organism>
<dbReference type="Proteomes" id="UP000320481">
    <property type="component" value="Unassembled WGS sequence"/>
</dbReference>
<accession>A0A5C6IZH8</accession>
<sequence length="82" mass="9126">MPQKAGSRGPGGAVPHELIRRTIRRSDQIAACRAEPEHEYVNAVDDGGPRFRFLPVVSERARTKPNRLAAKKTRPPSTRLRA</sequence>
<evidence type="ECO:0000313" key="3">
    <source>
        <dbReference type="Proteomes" id="UP000320481"/>
    </source>
</evidence>
<dbReference type="AlphaFoldDB" id="A0A5C6IZH8"/>
<protein>
    <submittedName>
        <fullName evidence="2">Uncharacterized protein</fullName>
    </submittedName>
</protein>
<evidence type="ECO:0000313" key="2">
    <source>
        <dbReference type="EMBL" id="TWV34529.1"/>
    </source>
</evidence>